<evidence type="ECO:0000313" key="12">
    <source>
        <dbReference type="Proteomes" id="UP000708208"/>
    </source>
</evidence>
<gene>
    <name evidence="11" type="ORF">AFUS01_LOCUS5229</name>
</gene>
<dbReference type="InterPro" id="IPR019826">
    <property type="entry name" value="Carboxylesterase_B_AS"/>
</dbReference>
<dbReference type="PROSITE" id="PS50865">
    <property type="entry name" value="ZF_MYND_2"/>
    <property type="match status" value="1"/>
</dbReference>
<dbReference type="InterPro" id="IPR002893">
    <property type="entry name" value="Znf_MYND"/>
</dbReference>
<dbReference type="InterPro" id="IPR019819">
    <property type="entry name" value="Carboxylesterase_B_CS"/>
</dbReference>
<evidence type="ECO:0000256" key="4">
    <source>
        <dbReference type="ARBA" id="ARBA00022771"/>
    </source>
</evidence>
<proteinExistence type="inferred from homology"/>
<keyword evidence="9" id="KW-0732">Signal</keyword>
<comment type="similarity">
    <text evidence="1">Belongs to the type-B carboxylesterase/lipase family.</text>
</comment>
<dbReference type="Proteomes" id="UP000708208">
    <property type="component" value="Unassembled WGS sequence"/>
</dbReference>
<feature type="signal peptide" evidence="9">
    <location>
        <begin position="1"/>
        <end position="18"/>
    </location>
</feature>
<keyword evidence="5" id="KW-0378">Hydrolase</keyword>
<feature type="domain" description="MYND-type" evidence="10">
    <location>
        <begin position="566"/>
        <end position="602"/>
    </location>
</feature>
<dbReference type="PANTHER" id="PTHR43142">
    <property type="entry name" value="CARBOXYLIC ESTER HYDROLASE"/>
    <property type="match status" value="1"/>
</dbReference>
<reference evidence="11" key="1">
    <citation type="submission" date="2021-06" db="EMBL/GenBank/DDBJ databases">
        <authorList>
            <person name="Hodson N. C."/>
            <person name="Mongue J. A."/>
            <person name="Jaron S. K."/>
        </authorList>
    </citation>
    <scope>NUCLEOTIDE SEQUENCE</scope>
</reference>
<comment type="caution">
    <text evidence="11">The sequence shown here is derived from an EMBL/GenBank/DDBJ whole genome shotgun (WGS) entry which is preliminary data.</text>
</comment>
<dbReference type="InterPro" id="IPR002018">
    <property type="entry name" value="CarbesteraseB"/>
</dbReference>
<keyword evidence="6" id="KW-0862">Zinc</keyword>
<evidence type="ECO:0000256" key="9">
    <source>
        <dbReference type="SAM" id="SignalP"/>
    </source>
</evidence>
<evidence type="ECO:0000256" key="3">
    <source>
        <dbReference type="ARBA" id="ARBA00022723"/>
    </source>
</evidence>
<dbReference type="Pfam" id="PF00135">
    <property type="entry name" value="COesterase"/>
    <property type="match status" value="1"/>
</dbReference>
<dbReference type="PROSITE" id="PS01360">
    <property type="entry name" value="ZF_MYND_1"/>
    <property type="match status" value="1"/>
</dbReference>
<protein>
    <recommendedName>
        <fullName evidence="10">MYND-type domain-containing protein</fullName>
    </recommendedName>
</protein>
<sequence length="1028" mass="116921">MARYLYFIIAIAVITSYAKTTANADLVVETSNGLIAGSLELTRLNRTYHSFKGIPFAKPPVGELRFESPQPPTNWTGILNTTQFNSGCSQATFGSEDCLYLNVFSPKVDDGFSKAPLPVLVYIHGGFFQSVSAWMYEAGYILDEDVILVTINYRLHSLGFLNTADGLVKGNMGLKDMTMALQWVQENIGNFGGDAKRVTIFGQSAGGAAVHYLLLTNSTKGLFSKAISQSGVATKLWSIQPQPLESATLLAQRLNCSTNTTEVMVACLKRVDASLISRYSSLSGGEVKNDLEVFCPSVEVPSEDAFLTKHPYDIIEDGEAQRVPWISGSASGEGLLYINPLKNNATLVKEINENWAEAAPAYLYYNKTQNDLTALITDFYFGDEKIDFQKLIVNFTELWSDRLYISFTRNTAVTQAKFSPVYTYLFDYKENESNFAADHAEELFLLFPLSPKVGPDSKHFNMSRDLIKLWVQFAANESGLNFQDYTWDPIDVSGRNPIQYLYFSNDFNAVVDDPIKGRMDFWDDLDLYRRNKKNIKQGIHYCHINIFIPRRSYKLKIDMQQQQFFCQVCRQPADLKCAACRNIYYCSSQHQHIDWRRHEKECPPYLVTEHPIFGMQFVAARNLKAGKVLLQEIPALLSAPYDTATLSSLASAPCTVCSIVSRRGQTKIRCSKCTWPICSSRCEDEPAHAANECRLFSLKQITFPPPKKFDNASFGDLVMLIRAGGLKRRDPDAYEKLLTLQNEDSMPPIELNENYKDRLLGLFRSIIDEDDDFWIDEEERFQLLQIITLNRVSQELEIDQQGGAFTGSPIPIISRVKEFCHKIKALGDLIAERDHPVSRSSTQIDYGLIEMCENMIRQNKYSIVHPNHWVMQRASEAITFHSGATRERQRLMDKRGAERFLQHALFLLGIQDKIMPGINKNRVALQINISRVILLLFQRFRDNMDWSDVAVNLSLCIQMQEESLHFYTHGYSRTTDQSRRRANEIRAGLRESKMALEMVEQKGTKECQYESTPGKAFDLLHFIEDWSE</sequence>
<dbReference type="EMBL" id="CAJVCH010033139">
    <property type="protein sequence ID" value="CAG7713561.1"/>
    <property type="molecule type" value="Genomic_DNA"/>
</dbReference>
<organism evidence="11 12">
    <name type="scientific">Allacma fusca</name>
    <dbReference type="NCBI Taxonomy" id="39272"/>
    <lineage>
        <taxon>Eukaryota</taxon>
        <taxon>Metazoa</taxon>
        <taxon>Ecdysozoa</taxon>
        <taxon>Arthropoda</taxon>
        <taxon>Hexapoda</taxon>
        <taxon>Collembola</taxon>
        <taxon>Symphypleona</taxon>
        <taxon>Sminthuridae</taxon>
        <taxon>Allacma</taxon>
    </lineage>
</organism>
<keyword evidence="12" id="KW-1185">Reference proteome</keyword>
<feature type="chain" id="PRO_5035269417" description="MYND-type domain-containing protein" evidence="9">
    <location>
        <begin position="19"/>
        <end position="1028"/>
    </location>
</feature>
<evidence type="ECO:0000256" key="1">
    <source>
        <dbReference type="ARBA" id="ARBA00005964"/>
    </source>
</evidence>
<dbReference type="Pfam" id="PF01753">
    <property type="entry name" value="zf-MYND"/>
    <property type="match status" value="1"/>
</dbReference>
<dbReference type="AlphaFoldDB" id="A0A8J2NRF7"/>
<accession>A0A8J2NRF7</accession>
<keyword evidence="4 8" id="KW-0863">Zinc-finger</keyword>
<dbReference type="PROSITE" id="PS00941">
    <property type="entry name" value="CARBOXYLESTERASE_B_2"/>
    <property type="match status" value="1"/>
</dbReference>
<evidence type="ECO:0000256" key="5">
    <source>
        <dbReference type="ARBA" id="ARBA00022801"/>
    </source>
</evidence>
<evidence type="ECO:0000259" key="10">
    <source>
        <dbReference type="PROSITE" id="PS50865"/>
    </source>
</evidence>
<evidence type="ECO:0000313" key="11">
    <source>
        <dbReference type="EMBL" id="CAG7713561.1"/>
    </source>
</evidence>
<keyword evidence="3" id="KW-0479">Metal-binding</keyword>
<evidence type="ECO:0000256" key="6">
    <source>
        <dbReference type="ARBA" id="ARBA00022833"/>
    </source>
</evidence>
<dbReference type="PROSITE" id="PS00122">
    <property type="entry name" value="CARBOXYLESTERASE_B_1"/>
    <property type="match status" value="1"/>
</dbReference>
<dbReference type="GO" id="GO:0052689">
    <property type="term" value="F:carboxylic ester hydrolase activity"/>
    <property type="evidence" value="ECO:0007669"/>
    <property type="project" value="UniProtKB-KW"/>
</dbReference>
<dbReference type="PANTHER" id="PTHR43142:SF1">
    <property type="entry name" value="CARBOXYLIC ESTER HYDROLASE"/>
    <property type="match status" value="1"/>
</dbReference>
<name>A0A8J2NRF7_9HEXA</name>
<evidence type="ECO:0000256" key="8">
    <source>
        <dbReference type="PROSITE-ProRule" id="PRU00134"/>
    </source>
</evidence>
<evidence type="ECO:0000256" key="7">
    <source>
        <dbReference type="ARBA" id="ARBA00023180"/>
    </source>
</evidence>
<keyword evidence="7" id="KW-0325">Glycoprotein</keyword>
<dbReference type="GO" id="GO:0008270">
    <property type="term" value="F:zinc ion binding"/>
    <property type="evidence" value="ECO:0007669"/>
    <property type="project" value="UniProtKB-KW"/>
</dbReference>
<dbReference type="OrthoDB" id="6846267at2759"/>
<keyword evidence="2" id="KW-0719">Serine esterase</keyword>
<evidence type="ECO:0000256" key="2">
    <source>
        <dbReference type="ARBA" id="ARBA00022487"/>
    </source>
</evidence>